<comment type="caution">
    <text evidence="2">The sequence shown here is derived from an EMBL/GenBank/DDBJ whole genome shotgun (WGS) entry which is preliminary data.</text>
</comment>
<keyword evidence="2" id="KW-0540">Nuclease</keyword>
<dbReference type="InterPro" id="IPR003615">
    <property type="entry name" value="HNH_nuc"/>
</dbReference>
<proteinExistence type="predicted"/>
<organism evidence="2 3">
    <name type="scientific">Profundicola chukchiensis</name>
    <dbReference type="NCBI Taxonomy" id="2961959"/>
    <lineage>
        <taxon>Bacteria</taxon>
        <taxon>Pseudomonadati</taxon>
        <taxon>Bacteroidota</taxon>
        <taxon>Flavobacteriia</taxon>
        <taxon>Flavobacteriales</taxon>
        <taxon>Weeksellaceae</taxon>
        <taxon>Profundicola</taxon>
    </lineage>
</organism>
<dbReference type="Pfam" id="PF01844">
    <property type="entry name" value="HNH"/>
    <property type="match status" value="1"/>
</dbReference>
<dbReference type="GO" id="GO:0008270">
    <property type="term" value="F:zinc ion binding"/>
    <property type="evidence" value="ECO:0007669"/>
    <property type="project" value="InterPro"/>
</dbReference>
<evidence type="ECO:0000259" key="1">
    <source>
        <dbReference type="Pfam" id="PF01844"/>
    </source>
</evidence>
<dbReference type="CDD" id="cd00085">
    <property type="entry name" value="HNHc"/>
    <property type="match status" value="1"/>
</dbReference>
<keyword evidence="2" id="KW-0255">Endonuclease</keyword>
<dbReference type="Proteomes" id="UP001152599">
    <property type="component" value="Unassembled WGS sequence"/>
</dbReference>
<dbReference type="GO" id="GO:0004519">
    <property type="term" value="F:endonuclease activity"/>
    <property type="evidence" value="ECO:0007669"/>
    <property type="project" value="UniProtKB-KW"/>
</dbReference>
<keyword evidence="3" id="KW-1185">Reference proteome</keyword>
<dbReference type="EMBL" id="JANCMU010000002">
    <property type="protein sequence ID" value="MDG4945726.1"/>
    <property type="molecule type" value="Genomic_DNA"/>
</dbReference>
<gene>
    <name evidence="2" type="ORF">NMK71_04810</name>
</gene>
<dbReference type="SUPFAM" id="SSF88697">
    <property type="entry name" value="PUA domain-like"/>
    <property type="match status" value="1"/>
</dbReference>
<dbReference type="InterPro" id="IPR002711">
    <property type="entry name" value="HNH"/>
</dbReference>
<name>A0A9X4MVM0_9FLAO</name>
<evidence type="ECO:0000313" key="2">
    <source>
        <dbReference type="EMBL" id="MDG4945726.1"/>
    </source>
</evidence>
<dbReference type="AlphaFoldDB" id="A0A9X4MVM0"/>
<dbReference type="InterPro" id="IPR015947">
    <property type="entry name" value="PUA-like_sf"/>
</dbReference>
<protein>
    <submittedName>
        <fullName evidence="2">HNH endonuclease</fullName>
    </submittedName>
</protein>
<feature type="domain" description="HNH" evidence="1">
    <location>
        <begin position="334"/>
        <end position="389"/>
    </location>
</feature>
<keyword evidence="2" id="KW-0378">Hydrolase</keyword>
<evidence type="ECO:0000313" key="3">
    <source>
        <dbReference type="Proteomes" id="UP001152599"/>
    </source>
</evidence>
<sequence length="410" mass="47710">MSNRKNIYNSIRQKMEAAGFQFETEQKPHLQNRKENELKFVHPQLVKRLEEDGYKVRAKKFYIKPLTDEPDCEIGFVTGKSSPLYKESFFIKANSSDSFDETPAWTNRENNAALDSLLESITGYLKTSSDVSSDQMNTYLFTWNPNKWDWVDLADSIEHLETIGYVERRWSCGNSKGIKKGDRVFLIRLGKEPRGIMGSGYAKSSYYVASHWDGSEGKTTNYIDIEFDILINPNEDTLFDKESLELVDINGVQEWFPQLSGISIKQEIVESLESHWFNFIKENKYIKNSFVSNDVVTKIKETYREGKAKDITQTRYERNPEARKRCLRHYGYSCKVCDFNFEHHFGEIGQGFIHVHHINQISDIGKEYEVDPIKDLIPVCPNCHAMIHSKRPAFSIKEIKEIRKTIYNKV</sequence>
<accession>A0A9X4MVM0</accession>
<dbReference type="GO" id="GO:0003676">
    <property type="term" value="F:nucleic acid binding"/>
    <property type="evidence" value="ECO:0007669"/>
    <property type="project" value="InterPro"/>
</dbReference>
<reference evidence="2" key="1">
    <citation type="submission" date="2022-07" db="EMBL/GenBank/DDBJ databases">
        <title>Description and genome-wide analysis of Profundicola chukchiensis gen. nov., sp. nov., marine bacteria isolated from bottom sediments of the Chukchi Sea.</title>
        <authorList>
            <person name="Romanenko L."/>
            <person name="Otstavnykh N."/>
            <person name="Kurilenko V."/>
            <person name="Eremeev V."/>
            <person name="Velansky P."/>
            <person name="Mikhailov V."/>
            <person name="Isaeva M."/>
        </authorList>
    </citation>
    <scope>NUCLEOTIDE SEQUENCE</scope>
    <source>
        <strain evidence="2">KMM 9713</strain>
    </source>
</reference>
<dbReference type="RefSeq" id="WP_304420291.1">
    <property type="nucleotide sequence ID" value="NZ_JANCMU010000002.1"/>
</dbReference>